<dbReference type="Pfam" id="PF00400">
    <property type="entry name" value="WD40"/>
    <property type="match status" value="2"/>
</dbReference>
<evidence type="ECO:0000256" key="6">
    <source>
        <dbReference type="PROSITE-ProRule" id="PRU00207"/>
    </source>
</evidence>
<dbReference type="InterPro" id="IPR013083">
    <property type="entry name" value="Znf_RING/FYVE/PHD"/>
</dbReference>
<evidence type="ECO:0000259" key="10">
    <source>
        <dbReference type="PROSITE" id="PS50145"/>
    </source>
</evidence>
<dbReference type="SMART" id="SM00320">
    <property type="entry name" value="WD40"/>
    <property type="match status" value="7"/>
</dbReference>
<feature type="repeat" description="WD" evidence="7">
    <location>
        <begin position="448"/>
        <end position="481"/>
    </location>
</feature>
<dbReference type="InterPro" id="IPR001680">
    <property type="entry name" value="WD40_rpt"/>
</dbReference>
<dbReference type="GO" id="GO:0005730">
    <property type="term" value="C:nucleolus"/>
    <property type="evidence" value="ECO:0007669"/>
    <property type="project" value="TreeGrafter"/>
</dbReference>
<dbReference type="PROSITE" id="PS50089">
    <property type="entry name" value="ZF_RING_2"/>
    <property type="match status" value="1"/>
</dbReference>
<dbReference type="RefSeq" id="XP_066917370.1">
    <property type="nucleotide sequence ID" value="XM_067061269.1"/>
</dbReference>
<evidence type="ECO:0000256" key="2">
    <source>
        <dbReference type="ARBA" id="ARBA00022723"/>
    </source>
</evidence>
<feature type="compositionally biased region" description="Basic and acidic residues" evidence="8">
    <location>
        <begin position="41"/>
        <end position="54"/>
    </location>
</feature>
<dbReference type="PANTHER" id="PTHR19848">
    <property type="entry name" value="WD40 REPEAT PROTEIN"/>
    <property type="match status" value="1"/>
</dbReference>
<dbReference type="AlphaFoldDB" id="A0A7M5VBW2"/>
<dbReference type="SUPFAM" id="SSF49599">
    <property type="entry name" value="TRAF domain-like"/>
    <property type="match status" value="1"/>
</dbReference>
<dbReference type="SMART" id="SM00184">
    <property type="entry name" value="RING"/>
    <property type="match status" value="1"/>
</dbReference>
<dbReference type="InterPro" id="IPR019775">
    <property type="entry name" value="WD40_repeat_CS"/>
</dbReference>
<dbReference type="GeneID" id="136804663"/>
<feature type="zinc finger region" description="TRAF-type" evidence="6">
    <location>
        <begin position="280"/>
        <end position="343"/>
    </location>
</feature>
<evidence type="ECO:0000256" key="1">
    <source>
        <dbReference type="ARBA" id="ARBA00022574"/>
    </source>
</evidence>
<dbReference type="InterPro" id="IPR036322">
    <property type="entry name" value="WD40_repeat_dom_sf"/>
</dbReference>
<dbReference type="Proteomes" id="UP000594262">
    <property type="component" value="Unplaced"/>
</dbReference>
<evidence type="ECO:0000313" key="12">
    <source>
        <dbReference type="Proteomes" id="UP000594262"/>
    </source>
</evidence>
<dbReference type="PROSITE" id="PS50082">
    <property type="entry name" value="WD_REPEATS_2"/>
    <property type="match status" value="3"/>
</dbReference>
<dbReference type="Gene3D" id="2.130.10.10">
    <property type="entry name" value="YVTN repeat-like/Quinoprotein amine dehydrogenase"/>
    <property type="match status" value="2"/>
</dbReference>
<dbReference type="Pfam" id="PF13923">
    <property type="entry name" value="zf-C3HC4_2"/>
    <property type="match status" value="1"/>
</dbReference>
<evidence type="ECO:0000256" key="5">
    <source>
        <dbReference type="ARBA" id="ARBA00022833"/>
    </source>
</evidence>
<keyword evidence="12" id="KW-1185">Reference proteome</keyword>
<dbReference type="PRINTS" id="PR00320">
    <property type="entry name" value="GPROTEINBRPT"/>
</dbReference>
<dbReference type="Pfam" id="PF23754">
    <property type="entry name" value="Beta-prop_IP5PC_F"/>
    <property type="match status" value="1"/>
</dbReference>
<feature type="domain" description="TRAF-type" evidence="10">
    <location>
        <begin position="280"/>
        <end position="343"/>
    </location>
</feature>
<feature type="repeat" description="WD" evidence="7">
    <location>
        <begin position="647"/>
        <end position="690"/>
    </location>
</feature>
<keyword evidence="2 6" id="KW-0479">Metal-binding</keyword>
<dbReference type="PANTHER" id="PTHR19848:SF6">
    <property type="entry name" value="E3 UBIQUITIN-PROTEIN LIGASE TRAF7"/>
    <property type="match status" value="1"/>
</dbReference>
<dbReference type="InterPro" id="IPR001841">
    <property type="entry name" value="Znf_RING"/>
</dbReference>
<keyword evidence="3" id="KW-0677">Repeat</keyword>
<keyword evidence="4 6" id="KW-0863">Zinc-finger</keyword>
<feature type="repeat" description="WD" evidence="7">
    <location>
        <begin position="691"/>
        <end position="721"/>
    </location>
</feature>
<keyword evidence="5 6" id="KW-0862">Zinc</keyword>
<dbReference type="InterPro" id="IPR017907">
    <property type="entry name" value="Znf_RING_CS"/>
</dbReference>
<feature type="region of interest" description="Disordered" evidence="8">
    <location>
        <begin position="1"/>
        <end position="91"/>
    </location>
</feature>
<dbReference type="OrthoDB" id="674604at2759"/>
<name>A0A7M5VBW2_9CNID</name>
<evidence type="ECO:0000259" key="9">
    <source>
        <dbReference type="PROSITE" id="PS50089"/>
    </source>
</evidence>
<dbReference type="GO" id="GO:0000027">
    <property type="term" value="P:ribosomal large subunit assembly"/>
    <property type="evidence" value="ECO:0007669"/>
    <property type="project" value="TreeGrafter"/>
</dbReference>
<evidence type="ECO:0000256" key="7">
    <source>
        <dbReference type="PROSITE-ProRule" id="PRU00221"/>
    </source>
</evidence>
<dbReference type="GO" id="GO:0007219">
    <property type="term" value="P:Notch signaling pathway"/>
    <property type="evidence" value="ECO:0007669"/>
    <property type="project" value="TreeGrafter"/>
</dbReference>
<dbReference type="InterPro" id="IPR015943">
    <property type="entry name" value="WD40/YVTN_repeat-like_dom_sf"/>
</dbReference>
<dbReference type="Gene3D" id="3.30.40.10">
    <property type="entry name" value="Zinc/RING finger domain, C3HC4 (zinc finger)"/>
    <property type="match status" value="2"/>
</dbReference>
<dbReference type="InterPro" id="IPR056454">
    <property type="entry name" value="Beta-prop_IP5PC_F"/>
</dbReference>
<dbReference type="SUPFAM" id="SSF57850">
    <property type="entry name" value="RING/U-box"/>
    <property type="match status" value="1"/>
</dbReference>
<dbReference type="InterPro" id="IPR020472">
    <property type="entry name" value="WD40_PAC1"/>
</dbReference>
<proteinExistence type="predicted"/>
<dbReference type="PROSITE" id="PS50145">
    <property type="entry name" value="ZF_TRAF"/>
    <property type="match status" value="1"/>
</dbReference>
<dbReference type="PROSITE" id="PS00678">
    <property type="entry name" value="WD_REPEATS_1"/>
    <property type="match status" value="1"/>
</dbReference>
<dbReference type="CDD" id="cd00200">
    <property type="entry name" value="WD40"/>
    <property type="match status" value="1"/>
</dbReference>
<evidence type="ECO:0008006" key="13">
    <source>
        <dbReference type="Google" id="ProtNLM"/>
    </source>
</evidence>
<evidence type="ECO:0000256" key="3">
    <source>
        <dbReference type="ARBA" id="ARBA00022737"/>
    </source>
</evidence>
<dbReference type="SUPFAM" id="SSF50978">
    <property type="entry name" value="WD40 repeat-like"/>
    <property type="match status" value="1"/>
</dbReference>
<evidence type="ECO:0000313" key="11">
    <source>
        <dbReference type="EnsemblMetazoa" id="CLYHEMP008023.1"/>
    </source>
</evidence>
<organism evidence="11 12">
    <name type="scientific">Clytia hemisphaerica</name>
    <dbReference type="NCBI Taxonomy" id="252671"/>
    <lineage>
        <taxon>Eukaryota</taxon>
        <taxon>Metazoa</taxon>
        <taxon>Cnidaria</taxon>
        <taxon>Hydrozoa</taxon>
        <taxon>Hydroidolina</taxon>
        <taxon>Leptothecata</taxon>
        <taxon>Obeliida</taxon>
        <taxon>Clytiidae</taxon>
        <taxon>Clytia</taxon>
    </lineage>
</organism>
<dbReference type="PROSITE" id="PS00518">
    <property type="entry name" value="ZF_RING_1"/>
    <property type="match status" value="1"/>
</dbReference>
<evidence type="ECO:0000256" key="8">
    <source>
        <dbReference type="SAM" id="MobiDB-lite"/>
    </source>
</evidence>
<keyword evidence="1 7" id="KW-0853">WD repeat</keyword>
<evidence type="ECO:0000256" key="4">
    <source>
        <dbReference type="ARBA" id="ARBA00022771"/>
    </source>
</evidence>
<protein>
    <recommendedName>
        <fullName evidence="13">E3 ubiquitin-protein ligase TRAF7</fullName>
    </recommendedName>
</protein>
<dbReference type="RefSeq" id="XP_066917369.1">
    <property type="nucleotide sequence ID" value="XM_067061268.1"/>
</dbReference>
<dbReference type="PROSITE" id="PS50294">
    <property type="entry name" value="WD_REPEATS_REGION"/>
    <property type="match status" value="3"/>
</dbReference>
<feature type="domain" description="RING-type" evidence="9">
    <location>
        <begin position="186"/>
        <end position="222"/>
    </location>
</feature>
<sequence length="721" mass="79855">MSSELPTPHDHYTMFDSDEDIDPSPGSIADQPRSIRSSTRKLREGWRGSNEKPSIHHIPISTVYKDRPSPMASRHRNSTNSIASNTYSPPSNPYPIASASAEELLYQDQPKTFPNQVSAHNFESKTMMYKDSTESLGGRKEGGHRRTKSEGGGLVTTSQNFISITPQLENTEKTLFCEPISEKLICLLCKSVFREPVITNCGHTFCRQCVLSAAKESTCPTDGTQLSVGPVNIAIRDQVGELLIHCKYGCSPASSGVPGEYEIDNNGCPVTIKLSKRKEHEMNCKYAPVVCPNSSLCPMLIKMELDSHLSHCKHARCPHSRFSCPFEGTSDELVGHLESCRFEGMKEFLVHSEKQMNELKDIIKMKQKESDYLKGTISDLKGKLQNTELTFARRIDQLEERLAKVSTVASQNSGVLVDVEKQLASMDSRAFNLGAFDVQSVLKCKGTFVGHQGPVCTLCVSSSLLFSGSSDNSIKVWDTRSNYTCIATFTEHTGMVLALNAYRGRLYSGSADCTISVFDIDNLKLIENFRADDNAICTLAVANGMLFSGSLKSIKVWSLDSLKNITVLSPMNHWVRALATSENKLYCGAYKTIKVYDMKNFEPLHVIDSQGGHVYSLVVSSDYIIAGTYENCILVWNKNSYNKIAKLTGHAGIVYSLVLMTIVDSNRVISASYDGSLRVWSLDNMQCVQTLFRHQGSVTTLAVSRGRIFSGSVDRTVKVWQ</sequence>
<reference evidence="11" key="1">
    <citation type="submission" date="2021-01" db="UniProtKB">
        <authorList>
            <consortium name="EnsemblMetazoa"/>
        </authorList>
    </citation>
    <scope>IDENTIFICATION</scope>
</reference>
<dbReference type="GO" id="GO:0008270">
    <property type="term" value="F:zinc ion binding"/>
    <property type="evidence" value="ECO:0007669"/>
    <property type="project" value="UniProtKB-KW"/>
</dbReference>
<dbReference type="InterPro" id="IPR001293">
    <property type="entry name" value="Znf_TRAF"/>
</dbReference>
<dbReference type="EnsemblMetazoa" id="CLYHEMT008023.1">
    <property type="protein sequence ID" value="CLYHEMP008023.1"/>
    <property type="gene ID" value="CLYHEMG008023"/>
</dbReference>
<accession>A0A7M5VBW2</accession>
<feature type="region of interest" description="Disordered" evidence="8">
    <location>
        <begin position="133"/>
        <end position="154"/>
    </location>
</feature>